<dbReference type="InterPro" id="IPR013078">
    <property type="entry name" value="His_Pase_superF_clade-1"/>
</dbReference>
<sequence length="214" mass="24103">MPDTIFWLIRHGETAWNTERRFQGHTDIGLNATGRQQAQLLAERLRADHRDSPFSAVFSSDLSRARDTALAIINQINLPLAQHTGLRERHYGVLSALTPEEMATQHPEDFRLWQLRQPDHILPGGESLLGFNARVLDTLAEIGEQHAGQQVVVVAHGGVLDCIYRAAMNMTLSQKREHSLHNASINRVRLGGGRFHIEQWGDIAHLETEAFDEL</sequence>
<organism evidence="3 4">
    <name type="scientific">Chitinimonas prasina</name>
    <dbReference type="NCBI Taxonomy" id="1434937"/>
    <lineage>
        <taxon>Bacteria</taxon>
        <taxon>Pseudomonadati</taxon>
        <taxon>Pseudomonadota</taxon>
        <taxon>Betaproteobacteria</taxon>
        <taxon>Neisseriales</taxon>
        <taxon>Chitinibacteraceae</taxon>
        <taxon>Chitinimonas</taxon>
    </lineage>
</organism>
<evidence type="ECO:0000256" key="1">
    <source>
        <dbReference type="ARBA" id="ARBA00023152"/>
    </source>
</evidence>
<dbReference type="PANTHER" id="PTHR48100">
    <property type="entry name" value="BROAD-SPECIFICITY PHOSPHATASE YOR283W-RELATED"/>
    <property type="match status" value="1"/>
</dbReference>
<dbReference type="InterPro" id="IPR001345">
    <property type="entry name" value="PG/BPGM_mutase_AS"/>
</dbReference>
<gene>
    <name evidence="3" type="primary">gpmB</name>
    <name evidence="3" type="ORF">GCM10007907_23730</name>
</gene>
<reference evidence="4" key="1">
    <citation type="journal article" date="2019" name="Int. J. Syst. Evol. Microbiol.">
        <title>The Global Catalogue of Microorganisms (GCM) 10K type strain sequencing project: providing services to taxonomists for standard genome sequencing and annotation.</title>
        <authorList>
            <consortium name="The Broad Institute Genomics Platform"/>
            <consortium name="The Broad Institute Genome Sequencing Center for Infectious Disease"/>
            <person name="Wu L."/>
            <person name="Ma J."/>
        </authorList>
    </citation>
    <scope>NUCLEOTIDE SEQUENCE [LARGE SCALE GENOMIC DNA]</scope>
    <source>
        <strain evidence="4">NBRC 110044</strain>
    </source>
</reference>
<keyword evidence="4" id="KW-1185">Reference proteome</keyword>
<proteinExistence type="predicted"/>
<keyword evidence="1" id="KW-0324">Glycolysis</keyword>
<protein>
    <submittedName>
        <fullName evidence="3">Phosphoglycerate mutase</fullName>
    </submittedName>
</protein>
<dbReference type="SMART" id="SM00855">
    <property type="entry name" value="PGAM"/>
    <property type="match status" value="1"/>
</dbReference>
<dbReference type="CDD" id="cd07067">
    <property type="entry name" value="HP_PGM_like"/>
    <property type="match status" value="1"/>
</dbReference>
<keyword evidence="2" id="KW-0413">Isomerase</keyword>
<dbReference type="RefSeq" id="WP_284196677.1">
    <property type="nucleotide sequence ID" value="NZ_BSOG01000002.1"/>
</dbReference>
<dbReference type="InterPro" id="IPR050275">
    <property type="entry name" value="PGM_Phosphatase"/>
</dbReference>
<dbReference type="Pfam" id="PF00300">
    <property type="entry name" value="His_Phos_1"/>
    <property type="match status" value="1"/>
</dbReference>
<evidence type="ECO:0000256" key="2">
    <source>
        <dbReference type="ARBA" id="ARBA00023235"/>
    </source>
</evidence>
<accession>A0ABQ5YIT7</accession>
<name>A0ABQ5YIT7_9NEIS</name>
<dbReference type="InterPro" id="IPR029033">
    <property type="entry name" value="His_PPase_superfam"/>
</dbReference>
<evidence type="ECO:0000313" key="4">
    <source>
        <dbReference type="Proteomes" id="UP001156706"/>
    </source>
</evidence>
<dbReference type="Gene3D" id="3.40.50.1240">
    <property type="entry name" value="Phosphoglycerate mutase-like"/>
    <property type="match status" value="1"/>
</dbReference>
<comment type="caution">
    <text evidence="3">The sequence shown here is derived from an EMBL/GenBank/DDBJ whole genome shotgun (WGS) entry which is preliminary data.</text>
</comment>
<dbReference type="SUPFAM" id="SSF53254">
    <property type="entry name" value="Phosphoglycerate mutase-like"/>
    <property type="match status" value="1"/>
</dbReference>
<dbReference type="EMBL" id="BSOG01000002">
    <property type="protein sequence ID" value="GLR13583.1"/>
    <property type="molecule type" value="Genomic_DNA"/>
</dbReference>
<dbReference type="PROSITE" id="PS00175">
    <property type="entry name" value="PG_MUTASE"/>
    <property type="match status" value="1"/>
</dbReference>
<dbReference type="PANTHER" id="PTHR48100:SF1">
    <property type="entry name" value="HISTIDINE PHOSPHATASE FAMILY PROTEIN-RELATED"/>
    <property type="match status" value="1"/>
</dbReference>
<dbReference type="Proteomes" id="UP001156706">
    <property type="component" value="Unassembled WGS sequence"/>
</dbReference>
<evidence type="ECO:0000313" key="3">
    <source>
        <dbReference type="EMBL" id="GLR13583.1"/>
    </source>
</evidence>